<dbReference type="AlphaFoldDB" id="A0AAV6ZJB4"/>
<name>A0AAV6ZJB4_ENGPU</name>
<reference evidence="16" key="1">
    <citation type="thesis" date="2020" institute="ProQuest LLC" country="789 East Eisenhower Parkway, Ann Arbor, MI, USA">
        <title>Comparative Genomics and Chromosome Evolution.</title>
        <authorList>
            <person name="Mudd A.B."/>
        </authorList>
    </citation>
    <scope>NUCLEOTIDE SEQUENCE</scope>
    <source>
        <strain evidence="16">237g6f4</strain>
        <tissue evidence="16">Blood</tissue>
    </source>
</reference>
<feature type="transmembrane region" description="Helical" evidence="14">
    <location>
        <begin position="250"/>
        <end position="273"/>
    </location>
</feature>
<keyword evidence="10 13" id="KW-0675">Receptor</keyword>
<dbReference type="GO" id="GO:0004930">
    <property type="term" value="F:G protein-coupled receptor activity"/>
    <property type="evidence" value="ECO:0007669"/>
    <property type="project" value="UniProtKB-KW"/>
</dbReference>
<evidence type="ECO:0000313" key="16">
    <source>
        <dbReference type="EMBL" id="KAG8546636.1"/>
    </source>
</evidence>
<feature type="domain" description="G-protein coupled receptors family 1 profile" evidence="15">
    <location>
        <begin position="53"/>
        <end position="302"/>
    </location>
</feature>
<comment type="similarity">
    <text evidence="13">Belongs to the G-protein coupled receptor 1 family.</text>
</comment>
<dbReference type="PRINTS" id="PR00237">
    <property type="entry name" value="GPCRRHODOPSN"/>
</dbReference>
<keyword evidence="3 14" id="KW-0716">Sensory transduction</keyword>
<dbReference type="PRINTS" id="PR00245">
    <property type="entry name" value="OLFACTORYR"/>
</dbReference>
<evidence type="ECO:0000256" key="7">
    <source>
        <dbReference type="ARBA" id="ARBA00023040"/>
    </source>
</evidence>
<dbReference type="InterPro" id="IPR050939">
    <property type="entry name" value="Olfactory_GPCR1"/>
</dbReference>
<evidence type="ECO:0000256" key="3">
    <source>
        <dbReference type="ARBA" id="ARBA00022606"/>
    </source>
</evidence>
<dbReference type="GO" id="GO:0004984">
    <property type="term" value="F:olfactory receptor activity"/>
    <property type="evidence" value="ECO:0007669"/>
    <property type="project" value="InterPro"/>
</dbReference>
<dbReference type="FunFam" id="1.20.1070.10:FF:000010">
    <property type="entry name" value="Olfactory receptor"/>
    <property type="match status" value="1"/>
</dbReference>
<keyword evidence="2 14" id="KW-1003">Cell membrane</keyword>
<evidence type="ECO:0000256" key="4">
    <source>
        <dbReference type="ARBA" id="ARBA00022692"/>
    </source>
</evidence>
<comment type="subcellular location">
    <subcellularLocation>
        <location evidence="1 14">Cell membrane</location>
        <topology evidence="1 14">Multi-pass membrane protein</topology>
    </subcellularLocation>
</comment>
<feature type="transmembrane region" description="Helical" evidence="14">
    <location>
        <begin position="212"/>
        <end position="238"/>
    </location>
</feature>
<evidence type="ECO:0000313" key="17">
    <source>
        <dbReference type="Proteomes" id="UP000824782"/>
    </source>
</evidence>
<keyword evidence="12 13" id="KW-0807">Transducer</keyword>
<dbReference type="PROSITE" id="PS00237">
    <property type="entry name" value="G_PROTEIN_RECEP_F1_1"/>
    <property type="match status" value="1"/>
</dbReference>
<accession>A0AAV6ZJB4</accession>
<organism evidence="16 17">
    <name type="scientific">Engystomops pustulosus</name>
    <name type="common">Tungara frog</name>
    <name type="synonym">Physalaemus pustulosus</name>
    <dbReference type="NCBI Taxonomy" id="76066"/>
    <lineage>
        <taxon>Eukaryota</taxon>
        <taxon>Metazoa</taxon>
        <taxon>Chordata</taxon>
        <taxon>Craniata</taxon>
        <taxon>Vertebrata</taxon>
        <taxon>Euteleostomi</taxon>
        <taxon>Amphibia</taxon>
        <taxon>Batrachia</taxon>
        <taxon>Anura</taxon>
        <taxon>Neobatrachia</taxon>
        <taxon>Hyloidea</taxon>
        <taxon>Leptodactylidae</taxon>
        <taxon>Leiuperinae</taxon>
        <taxon>Engystomops</taxon>
    </lineage>
</organism>
<feature type="transmembrane region" description="Helical" evidence="14">
    <location>
        <begin position="285"/>
        <end position="304"/>
    </location>
</feature>
<dbReference type="Gene3D" id="1.20.1070.10">
    <property type="entry name" value="Rhodopsin 7-helix transmembrane proteins"/>
    <property type="match status" value="1"/>
</dbReference>
<feature type="transmembrane region" description="Helical" evidence="14">
    <location>
        <begin position="37"/>
        <end position="63"/>
    </location>
</feature>
<evidence type="ECO:0000256" key="10">
    <source>
        <dbReference type="ARBA" id="ARBA00023170"/>
    </source>
</evidence>
<keyword evidence="5 14" id="KW-0552">Olfaction</keyword>
<comment type="caution">
    <text evidence="16">The sequence shown here is derived from an EMBL/GenBank/DDBJ whole genome shotgun (WGS) entry which is preliminary data.</text>
</comment>
<evidence type="ECO:0000259" key="15">
    <source>
        <dbReference type="PROSITE" id="PS50262"/>
    </source>
</evidence>
<sequence length="332" mass="37682">MPNWYKRTEGHGVQLLSKNNITSVILLGFPYLEDGNAIFFILLVLIYCGTISGNLLIMVLYLVSKTLHSPMYFFITQLSMCDLLVTTDSVPVLLHTVLYGGSTITFMGCVIQFVLYANSVFSECLLLSLMSYDRYLAICRPLHYHSIMNHRFCVTSVTIIWLMGFMGTSIYLISMYNLYFCGPHVIDHFYCDLEPILQLSCSDTSILHNESLILGSIFVIVPFIVIVMSYMYIVITILKIPSNTGRHKAFSTCSSHLTVVSIFYGTLMIVYMSPTRGEALTLSKGLSVIYTVLTPLLNPIIYTLRNKDFKEAFVKIKIIKFQRLNVIKQCMS</sequence>
<feature type="transmembrane region" description="Helical" evidence="14">
    <location>
        <begin position="104"/>
        <end position="132"/>
    </location>
</feature>
<keyword evidence="9" id="KW-1015">Disulfide bond</keyword>
<dbReference type="EMBL" id="WNYA01001000">
    <property type="protein sequence ID" value="KAG8546636.1"/>
    <property type="molecule type" value="Genomic_DNA"/>
</dbReference>
<dbReference type="Pfam" id="PF13853">
    <property type="entry name" value="7tm_4"/>
    <property type="match status" value="1"/>
</dbReference>
<dbReference type="PANTHER" id="PTHR24242">
    <property type="entry name" value="G-PROTEIN COUPLED RECEPTOR"/>
    <property type="match status" value="1"/>
</dbReference>
<dbReference type="GO" id="GO:0005886">
    <property type="term" value="C:plasma membrane"/>
    <property type="evidence" value="ECO:0007669"/>
    <property type="project" value="UniProtKB-SubCell"/>
</dbReference>
<keyword evidence="4 13" id="KW-0812">Transmembrane</keyword>
<keyword evidence="6 14" id="KW-1133">Transmembrane helix</keyword>
<evidence type="ECO:0000256" key="8">
    <source>
        <dbReference type="ARBA" id="ARBA00023136"/>
    </source>
</evidence>
<evidence type="ECO:0000256" key="13">
    <source>
        <dbReference type="RuleBase" id="RU000688"/>
    </source>
</evidence>
<evidence type="ECO:0000256" key="1">
    <source>
        <dbReference type="ARBA" id="ARBA00004651"/>
    </source>
</evidence>
<dbReference type="SUPFAM" id="SSF81321">
    <property type="entry name" value="Family A G protein-coupled receptor-like"/>
    <property type="match status" value="1"/>
</dbReference>
<keyword evidence="11" id="KW-0325">Glycoprotein</keyword>
<dbReference type="InterPro" id="IPR017452">
    <property type="entry name" value="GPCR_Rhodpsn_7TM"/>
</dbReference>
<proteinExistence type="inferred from homology"/>
<gene>
    <name evidence="16" type="ORF">GDO81_030180</name>
</gene>
<evidence type="ECO:0000256" key="5">
    <source>
        <dbReference type="ARBA" id="ARBA00022725"/>
    </source>
</evidence>
<dbReference type="PROSITE" id="PS50262">
    <property type="entry name" value="G_PROTEIN_RECEP_F1_2"/>
    <property type="match status" value="1"/>
</dbReference>
<dbReference type="InterPro" id="IPR000276">
    <property type="entry name" value="GPCR_Rhodpsn"/>
</dbReference>
<keyword evidence="7 13" id="KW-0297">G-protein coupled receptor</keyword>
<evidence type="ECO:0000256" key="6">
    <source>
        <dbReference type="ARBA" id="ARBA00022989"/>
    </source>
</evidence>
<keyword evidence="17" id="KW-1185">Reference proteome</keyword>
<dbReference type="Proteomes" id="UP000824782">
    <property type="component" value="Unassembled WGS sequence"/>
</dbReference>
<feature type="transmembrane region" description="Helical" evidence="14">
    <location>
        <begin position="75"/>
        <end position="98"/>
    </location>
</feature>
<feature type="transmembrane region" description="Helical" evidence="14">
    <location>
        <begin position="152"/>
        <end position="173"/>
    </location>
</feature>
<evidence type="ECO:0000256" key="12">
    <source>
        <dbReference type="ARBA" id="ARBA00023224"/>
    </source>
</evidence>
<evidence type="ECO:0000256" key="2">
    <source>
        <dbReference type="ARBA" id="ARBA00022475"/>
    </source>
</evidence>
<protein>
    <recommendedName>
        <fullName evidence="14">Olfactory receptor</fullName>
    </recommendedName>
</protein>
<dbReference type="PANTHER" id="PTHR24242:SF253">
    <property type="entry name" value="OLFACTORY RECEPTOR-RELATED"/>
    <property type="match status" value="1"/>
</dbReference>
<dbReference type="InterPro" id="IPR000725">
    <property type="entry name" value="Olfact_rcpt"/>
</dbReference>
<keyword evidence="8 14" id="KW-0472">Membrane</keyword>
<evidence type="ECO:0000256" key="11">
    <source>
        <dbReference type="ARBA" id="ARBA00023180"/>
    </source>
</evidence>
<evidence type="ECO:0000256" key="14">
    <source>
        <dbReference type="RuleBase" id="RU363047"/>
    </source>
</evidence>
<evidence type="ECO:0000256" key="9">
    <source>
        <dbReference type="ARBA" id="ARBA00023157"/>
    </source>
</evidence>